<name>C0NW06_AJECG</name>
<dbReference type="HOGENOM" id="CLU_2319674_0_0_1"/>
<dbReference type="RefSeq" id="XP_045285176.1">
    <property type="nucleotide sequence ID" value="XM_045434385.1"/>
</dbReference>
<reference evidence="1" key="1">
    <citation type="submission" date="2009-02" db="EMBL/GenBank/DDBJ databases">
        <title>The Genome Sequence of Ajellomyces capsulatus strain G186AR.</title>
        <authorList>
            <consortium name="The Broad Institute Genome Sequencing Platform"/>
            <person name="Champion M."/>
            <person name="Cuomo C."/>
            <person name="Ma L.-J."/>
            <person name="Henn M.R."/>
            <person name="Sil A."/>
            <person name="Goldman B."/>
            <person name="Young S.K."/>
            <person name="Kodira C.D."/>
            <person name="Zeng Q."/>
            <person name="Koehrsen M."/>
            <person name="Alvarado L."/>
            <person name="Berlin A."/>
            <person name="Borenstein D."/>
            <person name="Chen Z."/>
            <person name="Engels R."/>
            <person name="Freedman E."/>
            <person name="Gellesch M."/>
            <person name="Goldberg J."/>
            <person name="Griggs A."/>
            <person name="Gujja S."/>
            <person name="Heiman D."/>
            <person name="Hepburn T."/>
            <person name="Howarth C."/>
            <person name="Jen D."/>
            <person name="Larson L."/>
            <person name="Lewis B."/>
            <person name="Mehta T."/>
            <person name="Park D."/>
            <person name="Pearson M."/>
            <person name="Roberts A."/>
            <person name="Saif S."/>
            <person name="Shea T."/>
            <person name="Shenoy N."/>
            <person name="Sisk P."/>
            <person name="Stolte C."/>
            <person name="Sykes S."/>
            <person name="Walk T."/>
            <person name="White J."/>
            <person name="Yandava C."/>
            <person name="Klein B."/>
            <person name="McEwen J.G."/>
            <person name="Puccia R."/>
            <person name="Goldman G.H."/>
            <person name="Felipe M.S."/>
            <person name="Nino-Vega G."/>
            <person name="San-Blas G."/>
            <person name="Taylor J."/>
            <person name="Mendoza L."/>
            <person name="Galagan J."/>
            <person name="Nusbaum C."/>
            <person name="Birren B."/>
        </authorList>
    </citation>
    <scope>NUCLEOTIDE SEQUENCE</scope>
    <source>
        <strain evidence="1">G186AR</strain>
    </source>
</reference>
<protein>
    <submittedName>
        <fullName evidence="1">Uncharacterized protein</fullName>
    </submittedName>
</protein>
<accession>C0NW06</accession>
<sequence length="99" mass="11332">MTDITEALSTIFSHHSHTSFHISFKFNMDINQFEEQNVYNDAAEAFHSNLNTLFTITEIINFTPSFTAINKEIIIFNTENLTQATLSATQKDISTINKR</sequence>
<dbReference type="InParanoid" id="C0NW06"/>
<organism evidence="1 2">
    <name type="scientific">Ajellomyces capsulatus (strain G186AR / H82 / ATCC MYA-2454 / RMSCC 2432)</name>
    <name type="common">Darling's disease fungus</name>
    <name type="synonym">Histoplasma capsulatum</name>
    <dbReference type="NCBI Taxonomy" id="447093"/>
    <lineage>
        <taxon>Eukaryota</taxon>
        <taxon>Fungi</taxon>
        <taxon>Dikarya</taxon>
        <taxon>Ascomycota</taxon>
        <taxon>Pezizomycotina</taxon>
        <taxon>Eurotiomycetes</taxon>
        <taxon>Eurotiomycetidae</taxon>
        <taxon>Onygenales</taxon>
        <taxon>Ajellomycetaceae</taxon>
        <taxon>Histoplasma</taxon>
    </lineage>
</organism>
<proteinExistence type="predicted"/>
<keyword evidence="2" id="KW-1185">Reference proteome</keyword>
<evidence type="ECO:0000313" key="1">
    <source>
        <dbReference type="EMBL" id="EEH04695.1"/>
    </source>
</evidence>
<dbReference type="AlphaFoldDB" id="C0NW06"/>
<dbReference type="EMBL" id="GG663373">
    <property type="protein sequence ID" value="EEH04695.1"/>
    <property type="molecule type" value="Genomic_DNA"/>
</dbReference>
<dbReference type="GeneID" id="69040352"/>
<evidence type="ECO:0000313" key="2">
    <source>
        <dbReference type="Proteomes" id="UP000001631"/>
    </source>
</evidence>
<dbReference type="Proteomes" id="UP000001631">
    <property type="component" value="Unassembled WGS sequence"/>
</dbReference>
<gene>
    <name evidence="1" type="ORF">HCBG_07336</name>
</gene>